<dbReference type="InterPro" id="IPR001845">
    <property type="entry name" value="HTH_ArsR_DNA-bd_dom"/>
</dbReference>
<feature type="domain" description="HTH arsR-type" evidence="1">
    <location>
        <begin position="1"/>
        <end position="72"/>
    </location>
</feature>
<dbReference type="InterPro" id="IPR036388">
    <property type="entry name" value="WH-like_DNA-bd_sf"/>
</dbReference>
<dbReference type="PANTHER" id="PTHR38600">
    <property type="entry name" value="TRANSCRIPTIONAL REGULATORY PROTEIN"/>
    <property type="match status" value="1"/>
</dbReference>
<dbReference type="InterPro" id="IPR011991">
    <property type="entry name" value="ArsR-like_HTH"/>
</dbReference>
<dbReference type="Gene3D" id="1.10.10.10">
    <property type="entry name" value="Winged helix-like DNA-binding domain superfamily/Winged helix DNA-binding domain"/>
    <property type="match status" value="1"/>
</dbReference>
<evidence type="ECO:0000313" key="3">
    <source>
        <dbReference type="Proteomes" id="UP000612899"/>
    </source>
</evidence>
<dbReference type="Pfam" id="PF01022">
    <property type="entry name" value="HTH_5"/>
    <property type="match status" value="1"/>
</dbReference>
<reference evidence="2" key="1">
    <citation type="submission" date="2021-01" db="EMBL/GenBank/DDBJ databases">
        <title>Whole genome shotgun sequence of Rhizocola hellebori NBRC 109834.</title>
        <authorList>
            <person name="Komaki H."/>
            <person name="Tamura T."/>
        </authorList>
    </citation>
    <scope>NUCLEOTIDE SEQUENCE</scope>
    <source>
        <strain evidence="2">NBRC 109834</strain>
    </source>
</reference>
<comment type="caution">
    <text evidence="2">The sequence shown here is derived from an EMBL/GenBank/DDBJ whole genome shotgun (WGS) entry which is preliminary data.</text>
</comment>
<gene>
    <name evidence="2" type="ORF">Rhe02_63340</name>
</gene>
<evidence type="ECO:0000313" key="2">
    <source>
        <dbReference type="EMBL" id="GIH08267.1"/>
    </source>
</evidence>
<dbReference type="GO" id="GO:0003700">
    <property type="term" value="F:DNA-binding transcription factor activity"/>
    <property type="evidence" value="ECO:0007669"/>
    <property type="project" value="InterPro"/>
</dbReference>
<protein>
    <recommendedName>
        <fullName evidence="1">HTH arsR-type domain-containing protein</fullName>
    </recommendedName>
</protein>
<dbReference type="SUPFAM" id="SSF46785">
    <property type="entry name" value="Winged helix' DNA-binding domain"/>
    <property type="match status" value="1"/>
</dbReference>
<accession>A0A8J3QDZ5</accession>
<dbReference type="InterPro" id="IPR036390">
    <property type="entry name" value="WH_DNA-bd_sf"/>
</dbReference>
<proteinExistence type="predicted"/>
<dbReference type="AlphaFoldDB" id="A0A8J3QDZ5"/>
<sequence>MLSELAGGARTVGELAAPHSMTLPAISKHLTVLRRAGLISQRRDGRTQVCTLAAGSLREASVWLQQHHEFWTERIDNLERFLETQ</sequence>
<dbReference type="EMBL" id="BONY01000047">
    <property type="protein sequence ID" value="GIH08267.1"/>
    <property type="molecule type" value="Genomic_DNA"/>
</dbReference>
<dbReference type="NCBIfam" id="NF033788">
    <property type="entry name" value="HTH_metalloreg"/>
    <property type="match status" value="1"/>
</dbReference>
<evidence type="ECO:0000259" key="1">
    <source>
        <dbReference type="PROSITE" id="PS50987"/>
    </source>
</evidence>
<dbReference type="CDD" id="cd00090">
    <property type="entry name" value="HTH_ARSR"/>
    <property type="match status" value="1"/>
</dbReference>
<name>A0A8J3QDZ5_9ACTN</name>
<keyword evidence="3" id="KW-1185">Reference proteome</keyword>
<organism evidence="2 3">
    <name type="scientific">Rhizocola hellebori</name>
    <dbReference type="NCBI Taxonomy" id="1392758"/>
    <lineage>
        <taxon>Bacteria</taxon>
        <taxon>Bacillati</taxon>
        <taxon>Actinomycetota</taxon>
        <taxon>Actinomycetes</taxon>
        <taxon>Micromonosporales</taxon>
        <taxon>Micromonosporaceae</taxon>
        <taxon>Rhizocola</taxon>
    </lineage>
</organism>
<dbReference type="PROSITE" id="PS50987">
    <property type="entry name" value="HTH_ARSR_2"/>
    <property type="match status" value="1"/>
</dbReference>
<dbReference type="PANTHER" id="PTHR38600:SF2">
    <property type="entry name" value="SLL0088 PROTEIN"/>
    <property type="match status" value="1"/>
</dbReference>
<dbReference type="Proteomes" id="UP000612899">
    <property type="component" value="Unassembled WGS sequence"/>
</dbReference>
<dbReference type="SMART" id="SM00418">
    <property type="entry name" value="HTH_ARSR"/>
    <property type="match status" value="1"/>
</dbReference>